<evidence type="ECO:0000256" key="3">
    <source>
        <dbReference type="ARBA" id="ARBA00022448"/>
    </source>
</evidence>
<sequence length="262" mass="27488">MSKELRSKTFWRAVFAELLGMTLFIFLSIAAAIGNQNKDGPDQEVKVALSFGLAIATLNQSLGHVSGAHLNPAVTLGLLTSCQISILRAVMYILAQMLGATVASGVVYGVRPSNVSGLAVNTLNRITPTQGIGIELLATFQLVLCVIASTDKRQLGAGIVVPLAVGLSVCLGHLAAVSYTGCGINPARSFGPAVVTGNFENHWVYWVGPLCGGVMAALVYDLVLCPKLHLSDRVTVLLSGRGGECSITKPEEMAEIEVPSKV</sequence>
<organism evidence="9 10">
    <name type="scientific">Paramormyrops kingsleyae</name>
    <dbReference type="NCBI Taxonomy" id="1676925"/>
    <lineage>
        <taxon>Eukaryota</taxon>
        <taxon>Metazoa</taxon>
        <taxon>Chordata</taxon>
        <taxon>Craniata</taxon>
        <taxon>Vertebrata</taxon>
        <taxon>Euteleostomi</taxon>
        <taxon>Actinopterygii</taxon>
        <taxon>Neopterygii</taxon>
        <taxon>Teleostei</taxon>
        <taxon>Osteoglossocephala</taxon>
        <taxon>Osteoglossomorpha</taxon>
        <taxon>Osteoglossiformes</taxon>
        <taxon>Mormyridae</taxon>
        <taxon>Paramormyrops</taxon>
    </lineage>
</organism>
<dbReference type="GO" id="GO:0008519">
    <property type="term" value="F:ammonium channel activity"/>
    <property type="evidence" value="ECO:0007669"/>
    <property type="project" value="TreeGrafter"/>
</dbReference>
<evidence type="ECO:0000256" key="1">
    <source>
        <dbReference type="ARBA" id="ARBA00004141"/>
    </source>
</evidence>
<evidence type="ECO:0000313" key="10">
    <source>
        <dbReference type="Proteomes" id="UP000261540"/>
    </source>
</evidence>
<reference evidence="9" key="1">
    <citation type="submission" date="2025-08" db="UniProtKB">
        <authorList>
            <consortium name="Ensembl"/>
        </authorList>
    </citation>
    <scope>IDENTIFICATION</scope>
</reference>
<dbReference type="Ensembl" id="ENSPKIT00000023774.1">
    <property type="protein sequence ID" value="ENSPKIP00000011822.1"/>
    <property type="gene ID" value="ENSPKIG00000018763.1"/>
</dbReference>
<dbReference type="PROSITE" id="PS00221">
    <property type="entry name" value="MIP"/>
    <property type="match status" value="1"/>
</dbReference>
<dbReference type="PANTHER" id="PTHR19139:SF161">
    <property type="entry name" value="AQUAPORIN-1"/>
    <property type="match status" value="1"/>
</dbReference>
<dbReference type="GO" id="GO:0016020">
    <property type="term" value="C:membrane"/>
    <property type="evidence" value="ECO:0007669"/>
    <property type="project" value="UniProtKB-SubCell"/>
</dbReference>
<dbReference type="InterPro" id="IPR023271">
    <property type="entry name" value="Aquaporin-like"/>
</dbReference>
<name>A0A3B3QZ66_9TELE</name>
<accession>A0A3B3QZ66</accession>
<evidence type="ECO:0000256" key="7">
    <source>
        <dbReference type="RuleBase" id="RU000477"/>
    </source>
</evidence>
<dbReference type="Proteomes" id="UP000261540">
    <property type="component" value="Unplaced"/>
</dbReference>
<keyword evidence="5 8" id="KW-1133">Transmembrane helix</keyword>
<dbReference type="SUPFAM" id="SSF81338">
    <property type="entry name" value="Aquaporin-like"/>
    <property type="match status" value="1"/>
</dbReference>
<keyword evidence="3 7" id="KW-0813">Transport</keyword>
<feature type="transmembrane region" description="Helical" evidence="8">
    <location>
        <begin position="12"/>
        <end position="33"/>
    </location>
</feature>
<evidence type="ECO:0000256" key="6">
    <source>
        <dbReference type="ARBA" id="ARBA00023136"/>
    </source>
</evidence>
<comment type="similarity">
    <text evidence="2 7">Belongs to the MIP/aquaporin (TC 1.A.8) family.</text>
</comment>
<dbReference type="PRINTS" id="PR00783">
    <property type="entry name" value="MINTRINSICP"/>
</dbReference>
<keyword evidence="10" id="KW-1185">Reference proteome</keyword>
<keyword evidence="4 7" id="KW-0812">Transmembrane</keyword>
<keyword evidence="6 8" id="KW-0472">Membrane</keyword>
<dbReference type="CDD" id="cd00333">
    <property type="entry name" value="MIP"/>
    <property type="match status" value="1"/>
</dbReference>
<evidence type="ECO:0000256" key="2">
    <source>
        <dbReference type="ARBA" id="ARBA00006175"/>
    </source>
</evidence>
<dbReference type="GO" id="GO:0003097">
    <property type="term" value="P:renal water transport"/>
    <property type="evidence" value="ECO:0007669"/>
    <property type="project" value="TreeGrafter"/>
</dbReference>
<feature type="transmembrane region" description="Helical" evidence="8">
    <location>
        <begin position="86"/>
        <end position="110"/>
    </location>
</feature>
<dbReference type="GO" id="GO:0015250">
    <property type="term" value="F:water channel activity"/>
    <property type="evidence" value="ECO:0007669"/>
    <property type="project" value="TreeGrafter"/>
</dbReference>
<dbReference type="STRING" id="1676925.ENSPKIP00000011822"/>
<feature type="transmembrane region" description="Helical" evidence="8">
    <location>
        <begin position="203"/>
        <end position="223"/>
    </location>
</feature>
<feature type="transmembrane region" description="Helical" evidence="8">
    <location>
        <begin position="130"/>
        <end position="148"/>
    </location>
</feature>
<dbReference type="AlphaFoldDB" id="A0A3B3QZ66"/>
<dbReference type="Pfam" id="PF00230">
    <property type="entry name" value="MIP"/>
    <property type="match status" value="1"/>
</dbReference>
<comment type="subcellular location">
    <subcellularLocation>
        <location evidence="1">Membrane</location>
        <topology evidence="1">Multi-pass membrane protein</topology>
    </subcellularLocation>
</comment>
<evidence type="ECO:0000256" key="5">
    <source>
        <dbReference type="ARBA" id="ARBA00022989"/>
    </source>
</evidence>
<dbReference type="NCBIfam" id="TIGR00861">
    <property type="entry name" value="MIP"/>
    <property type="match status" value="1"/>
</dbReference>
<dbReference type="GO" id="GO:0015168">
    <property type="term" value="F:glycerol transmembrane transporter activity"/>
    <property type="evidence" value="ECO:0007669"/>
    <property type="project" value="TreeGrafter"/>
</dbReference>
<evidence type="ECO:0000256" key="4">
    <source>
        <dbReference type="ARBA" id="ARBA00022692"/>
    </source>
</evidence>
<evidence type="ECO:0000313" key="9">
    <source>
        <dbReference type="Ensembl" id="ENSPKIP00000011822.1"/>
    </source>
</evidence>
<dbReference type="InterPro" id="IPR034294">
    <property type="entry name" value="Aquaporin_transptr"/>
</dbReference>
<reference evidence="9" key="2">
    <citation type="submission" date="2025-09" db="UniProtKB">
        <authorList>
            <consortium name="Ensembl"/>
        </authorList>
    </citation>
    <scope>IDENTIFICATION</scope>
</reference>
<feature type="transmembrane region" description="Helical" evidence="8">
    <location>
        <begin position="45"/>
        <end position="65"/>
    </location>
</feature>
<dbReference type="GO" id="GO:0035379">
    <property type="term" value="F:carbon dioxide transmembrane transporter activity"/>
    <property type="evidence" value="ECO:0007669"/>
    <property type="project" value="TreeGrafter"/>
</dbReference>
<proteinExistence type="inferred from homology"/>
<feature type="transmembrane region" description="Helical" evidence="8">
    <location>
        <begin position="155"/>
        <end position="176"/>
    </location>
</feature>
<evidence type="ECO:0000256" key="8">
    <source>
        <dbReference type="SAM" id="Phobius"/>
    </source>
</evidence>
<protein>
    <submittedName>
        <fullName evidence="9">Aquaporin 1 (Colton blood group)</fullName>
    </submittedName>
</protein>
<dbReference type="InterPro" id="IPR022357">
    <property type="entry name" value="MIP_CS"/>
</dbReference>
<dbReference type="InterPro" id="IPR000425">
    <property type="entry name" value="MIP"/>
</dbReference>
<dbReference type="GeneTree" id="ENSGT00940000157015"/>
<dbReference type="OrthoDB" id="3222at2759"/>
<dbReference type="Gene3D" id="1.20.1080.10">
    <property type="entry name" value="Glycerol uptake facilitator protein"/>
    <property type="match status" value="1"/>
</dbReference>
<dbReference type="PANTHER" id="PTHR19139">
    <property type="entry name" value="AQUAPORIN TRANSPORTER"/>
    <property type="match status" value="1"/>
</dbReference>
<dbReference type="GO" id="GO:0006972">
    <property type="term" value="P:hyperosmotic response"/>
    <property type="evidence" value="ECO:0007669"/>
    <property type="project" value="TreeGrafter"/>
</dbReference>